<protein>
    <recommendedName>
        <fullName evidence="10">Glycerol-3-phosphate acyltransferase</fullName>
    </recommendedName>
    <alternativeName>
        <fullName evidence="10">Acyl-PO4 G3P acyltransferase</fullName>
    </alternativeName>
    <alternativeName>
        <fullName evidence="10">Acyl-phosphate--glycerol-3-phosphate acyltransferase</fullName>
    </alternativeName>
    <alternativeName>
        <fullName evidence="10">G3P acyltransferase</fullName>
        <shortName evidence="10">GPAT</shortName>
        <ecNumber evidence="10">2.3.1.275</ecNumber>
    </alternativeName>
    <alternativeName>
        <fullName evidence="10">Lysophosphatidic acid synthase</fullName>
        <shortName evidence="10">LPA synthase</shortName>
    </alternativeName>
</protein>
<proteinExistence type="inferred from homology"/>
<keyword evidence="1 10" id="KW-1003">Cell membrane</keyword>
<feature type="transmembrane region" description="Helical" evidence="10">
    <location>
        <begin position="146"/>
        <end position="165"/>
    </location>
</feature>
<dbReference type="NCBIfam" id="TIGR00023">
    <property type="entry name" value="glycerol-3-phosphate 1-O-acyltransferase PlsY"/>
    <property type="match status" value="1"/>
</dbReference>
<organism evidence="11 12">
    <name type="scientific">Campylobacter hyointestinalis subsp. hyointestinalis</name>
    <dbReference type="NCBI Taxonomy" id="91352"/>
    <lineage>
        <taxon>Bacteria</taxon>
        <taxon>Pseudomonadati</taxon>
        <taxon>Campylobacterota</taxon>
        <taxon>Epsilonproteobacteria</taxon>
        <taxon>Campylobacterales</taxon>
        <taxon>Campylobacteraceae</taxon>
        <taxon>Campylobacter</taxon>
    </lineage>
</organism>
<evidence type="ECO:0000256" key="3">
    <source>
        <dbReference type="ARBA" id="ARBA00022679"/>
    </source>
</evidence>
<feature type="transmembrane region" description="Helical" evidence="10">
    <location>
        <begin position="172"/>
        <end position="190"/>
    </location>
</feature>
<dbReference type="Pfam" id="PF02660">
    <property type="entry name" value="G3P_acyltransf"/>
    <property type="match status" value="1"/>
</dbReference>
<keyword evidence="3 10" id="KW-0808">Transferase</keyword>
<evidence type="ECO:0000313" key="12">
    <source>
        <dbReference type="Proteomes" id="UP000052237"/>
    </source>
</evidence>
<keyword evidence="7 10" id="KW-0472">Membrane</keyword>
<keyword evidence="8 10" id="KW-0594">Phospholipid biosynthesis</keyword>
<feature type="transmembrane region" description="Helical" evidence="10">
    <location>
        <begin position="121"/>
        <end position="140"/>
    </location>
</feature>
<dbReference type="PANTHER" id="PTHR30309:SF0">
    <property type="entry name" value="GLYCEROL-3-PHOSPHATE ACYLTRANSFERASE-RELATED"/>
    <property type="match status" value="1"/>
</dbReference>
<dbReference type="GO" id="GO:0008654">
    <property type="term" value="P:phospholipid biosynthetic process"/>
    <property type="evidence" value="ECO:0007669"/>
    <property type="project" value="UniProtKB-UniRule"/>
</dbReference>
<dbReference type="GO" id="GO:0043772">
    <property type="term" value="F:acyl-phosphate glycerol-3-phosphate acyltransferase activity"/>
    <property type="evidence" value="ECO:0007669"/>
    <property type="project" value="UniProtKB-UniRule"/>
</dbReference>
<sequence>MNENIIAYLLAYLIGAIPFGLIFGMIYGKTNIAKEGSHSIGATNVLRVLKEKDPKLAKKVALYTVIFDALKGIVPILVAKFAFDLSEQTLWTMGVLSVVGHCFSPYLKFEGGKGIATGAGVLAYFLPIELICALVVWFLVAKVLKISSLASLFALLTLVITSFIFDYDMPVINTHAPVFIIAFIVFYKHIPNIKRLILGDEKRVI</sequence>
<comment type="pathway">
    <text evidence="10">Lipid metabolism; phospholipid metabolism.</text>
</comment>
<evidence type="ECO:0000256" key="10">
    <source>
        <dbReference type="HAMAP-Rule" id="MF_01043"/>
    </source>
</evidence>
<dbReference type="PANTHER" id="PTHR30309">
    <property type="entry name" value="INNER MEMBRANE PROTEIN YGIH"/>
    <property type="match status" value="1"/>
</dbReference>
<comment type="caution">
    <text evidence="11">The sequence shown here is derived from an EMBL/GenBank/DDBJ whole genome shotgun (WGS) entry which is preliminary data.</text>
</comment>
<comment type="subunit">
    <text evidence="10">Probably interacts with PlsX.</text>
</comment>
<evidence type="ECO:0000256" key="6">
    <source>
        <dbReference type="ARBA" id="ARBA00023098"/>
    </source>
</evidence>
<keyword evidence="6 10" id="KW-0443">Lipid metabolism</keyword>
<evidence type="ECO:0000256" key="4">
    <source>
        <dbReference type="ARBA" id="ARBA00022692"/>
    </source>
</evidence>
<evidence type="ECO:0000256" key="7">
    <source>
        <dbReference type="ARBA" id="ARBA00023136"/>
    </source>
</evidence>
<reference evidence="11 12" key="1">
    <citation type="submission" date="2015-11" db="EMBL/GenBank/DDBJ databases">
        <authorList>
            <consortium name="Pathogen Informatics"/>
        </authorList>
    </citation>
    <scope>NUCLEOTIDE SEQUENCE [LARGE SCALE GENOMIC DNA]</scope>
    <source>
        <strain evidence="11 12">006A-0059</strain>
    </source>
</reference>
<evidence type="ECO:0000256" key="9">
    <source>
        <dbReference type="ARBA" id="ARBA00023264"/>
    </source>
</evidence>
<evidence type="ECO:0000256" key="8">
    <source>
        <dbReference type="ARBA" id="ARBA00023209"/>
    </source>
</evidence>
<dbReference type="EC" id="2.3.1.275" evidence="10"/>
<comment type="subcellular location">
    <subcellularLocation>
        <location evidence="10">Cell membrane</location>
        <topology evidence="10">Multi-pass membrane protein</topology>
    </subcellularLocation>
</comment>
<comment type="function">
    <text evidence="10">Catalyzes the transfer of an acyl group from acyl-phosphate (acyl-PO(4)) to glycerol-3-phosphate (G3P) to form lysophosphatidic acid (LPA). This enzyme utilizes acyl-phosphate as fatty acyl donor, but not acyl-CoA or acyl-ACP.</text>
</comment>
<keyword evidence="2 10" id="KW-0444">Lipid biosynthesis</keyword>
<dbReference type="Proteomes" id="UP000052237">
    <property type="component" value="Unassembled WGS sequence"/>
</dbReference>
<dbReference type="HAMAP" id="MF_01043">
    <property type="entry name" value="PlsY"/>
    <property type="match status" value="1"/>
</dbReference>
<keyword evidence="11" id="KW-0012">Acyltransferase</keyword>
<keyword evidence="12" id="KW-1185">Reference proteome</keyword>
<dbReference type="AlphaFoldDB" id="A0A0S4RVR7"/>
<dbReference type="RefSeq" id="WP_059425829.1">
    <property type="nucleotide sequence ID" value="NZ_FAVB01000003.1"/>
</dbReference>
<name>A0A0S4RVR7_CAMHY</name>
<evidence type="ECO:0000256" key="2">
    <source>
        <dbReference type="ARBA" id="ARBA00022516"/>
    </source>
</evidence>
<keyword evidence="5 10" id="KW-1133">Transmembrane helix</keyword>
<feature type="transmembrane region" description="Helical" evidence="10">
    <location>
        <begin position="60"/>
        <end position="83"/>
    </location>
</feature>
<dbReference type="EMBL" id="FAVB01000003">
    <property type="protein sequence ID" value="CUU82329.1"/>
    <property type="molecule type" value="Genomic_DNA"/>
</dbReference>
<evidence type="ECO:0000256" key="5">
    <source>
        <dbReference type="ARBA" id="ARBA00022989"/>
    </source>
</evidence>
<keyword evidence="4 10" id="KW-0812">Transmembrane</keyword>
<gene>
    <name evidence="10 11" type="primary">plsY</name>
    <name evidence="11" type="ORF">ERS686654_01302</name>
</gene>
<comment type="catalytic activity">
    <reaction evidence="10">
        <text>an acyl phosphate + sn-glycerol 3-phosphate = a 1-acyl-sn-glycero-3-phosphate + phosphate</text>
        <dbReference type="Rhea" id="RHEA:34075"/>
        <dbReference type="ChEBI" id="CHEBI:43474"/>
        <dbReference type="ChEBI" id="CHEBI:57597"/>
        <dbReference type="ChEBI" id="CHEBI:57970"/>
        <dbReference type="ChEBI" id="CHEBI:59918"/>
        <dbReference type="EC" id="2.3.1.275"/>
    </reaction>
</comment>
<dbReference type="SMART" id="SM01207">
    <property type="entry name" value="G3P_acyltransf"/>
    <property type="match status" value="1"/>
</dbReference>
<feature type="transmembrane region" description="Helical" evidence="10">
    <location>
        <begin position="89"/>
        <end position="109"/>
    </location>
</feature>
<dbReference type="InterPro" id="IPR003811">
    <property type="entry name" value="G3P_acylTferase_PlsY"/>
</dbReference>
<evidence type="ECO:0000256" key="1">
    <source>
        <dbReference type="ARBA" id="ARBA00022475"/>
    </source>
</evidence>
<dbReference type="UniPathway" id="UPA00085"/>
<comment type="similarity">
    <text evidence="10">Belongs to the PlsY family.</text>
</comment>
<keyword evidence="9 10" id="KW-1208">Phospholipid metabolism</keyword>
<accession>A0A0S4RVR7</accession>
<feature type="transmembrane region" description="Helical" evidence="10">
    <location>
        <begin position="6"/>
        <end position="27"/>
    </location>
</feature>
<dbReference type="GO" id="GO:0005886">
    <property type="term" value="C:plasma membrane"/>
    <property type="evidence" value="ECO:0007669"/>
    <property type="project" value="UniProtKB-SubCell"/>
</dbReference>
<evidence type="ECO:0000313" key="11">
    <source>
        <dbReference type="EMBL" id="CUU82329.1"/>
    </source>
</evidence>